<name>A0A1Z5HT62_9FIRM</name>
<dbReference type="EMBL" id="BDGJ01000084">
    <property type="protein sequence ID" value="GAW92495.1"/>
    <property type="molecule type" value="Genomic_DNA"/>
</dbReference>
<dbReference type="Proteomes" id="UP000197032">
    <property type="component" value="Unassembled WGS sequence"/>
</dbReference>
<accession>A0A1Z5HT62</accession>
<organism evidence="1 2">
    <name type="scientific">Calderihabitans maritimus</name>
    <dbReference type="NCBI Taxonomy" id="1246530"/>
    <lineage>
        <taxon>Bacteria</taxon>
        <taxon>Bacillati</taxon>
        <taxon>Bacillota</taxon>
        <taxon>Clostridia</taxon>
        <taxon>Neomoorellales</taxon>
        <taxon>Calderihabitantaceae</taxon>
        <taxon>Calderihabitans</taxon>
    </lineage>
</organism>
<comment type="caution">
    <text evidence="1">The sequence shown here is derived from an EMBL/GenBank/DDBJ whole genome shotgun (WGS) entry which is preliminary data.</text>
</comment>
<reference evidence="2" key="1">
    <citation type="journal article" date="2017" name="Appl. Environ. Microbiol.">
        <title>Genomic analysis of Calderihabitans maritimus KKC1, a thermophilic hydrogenogenic carboxydotrophic bacterium isolated from marine sediment.</title>
        <authorList>
            <person name="Omae K."/>
            <person name="Yoneda Y."/>
            <person name="Fukuyama Y."/>
            <person name="Yoshida T."/>
            <person name="Sako Y."/>
        </authorList>
    </citation>
    <scope>NUCLEOTIDE SEQUENCE [LARGE SCALE GENOMIC DNA]</scope>
    <source>
        <strain evidence="2">KKC1</strain>
    </source>
</reference>
<gene>
    <name evidence="1" type="ORF">KKC1_16490</name>
</gene>
<evidence type="ECO:0000313" key="2">
    <source>
        <dbReference type="Proteomes" id="UP000197032"/>
    </source>
</evidence>
<sequence length="55" mass="6024">MLAKKIAHSPDVGTGARSQGREHLIVIAVDKVCCRYDSGNRPLPWLLPRQLPTGT</sequence>
<keyword evidence="2" id="KW-1185">Reference proteome</keyword>
<proteinExistence type="predicted"/>
<evidence type="ECO:0000313" key="1">
    <source>
        <dbReference type="EMBL" id="GAW92495.1"/>
    </source>
</evidence>
<dbReference type="AlphaFoldDB" id="A0A1Z5HT62"/>
<protein>
    <submittedName>
        <fullName evidence="1">Uncharacterized protein</fullName>
    </submittedName>
</protein>